<sequence length="172" mass="18754">MPSRTKPSPKPAHSQAAEQSDQISFIYGSQYDQYPRGNQYQSHGGASYSGNQYQPQNNAQDQAIKSGPTQHSVVPNARNAAPPNKDYMIPAVLSCVFCYWPTGLCAITAACKANMAAENGDVIEARRQSRKARIYATAAVIAGICLIIWGVVIYVVICVHLDPAYKTNSLWC</sequence>
<evidence type="ECO:0000256" key="2">
    <source>
        <dbReference type="ARBA" id="ARBA00006843"/>
    </source>
</evidence>
<dbReference type="PANTHER" id="PTHR14948">
    <property type="entry name" value="NG5"/>
    <property type="match status" value="1"/>
</dbReference>
<keyword evidence="5" id="KW-0472">Membrane</keyword>
<dbReference type="OrthoDB" id="10038436at2759"/>
<comment type="similarity">
    <text evidence="2">Belongs to the CD225/Dispanin family.</text>
</comment>
<dbReference type="Pfam" id="PF04505">
    <property type="entry name" value="CD225"/>
    <property type="match status" value="1"/>
</dbReference>
<dbReference type="InterPro" id="IPR051423">
    <property type="entry name" value="CD225/Dispanin"/>
</dbReference>
<dbReference type="HOGENOM" id="CLU_1556766_0_0_1"/>
<dbReference type="InParanoid" id="K1QPC7"/>
<evidence type="ECO:0000256" key="5">
    <source>
        <dbReference type="ARBA" id="ARBA00023136"/>
    </source>
</evidence>
<keyword evidence="3 6" id="KW-0812">Transmembrane</keyword>
<name>K1QPC7_MAGGI</name>
<gene>
    <name evidence="6" type="ORF">CGI_10008748</name>
</gene>
<evidence type="ECO:0000256" key="1">
    <source>
        <dbReference type="ARBA" id="ARBA00004370"/>
    </source>
</evidence>
<organism evidence="6">
    <name type="scientific">Magallana gigas</name>
    <name type="common">Pacific oyster</name>
    <name type="synonym">Crassostrea gigas</name>
    <dbReference type="NCBI Taxonomy" id="29159"/>
    <lineage>
        <taxon>Eukaryota</taxon>
        <taxon>Metazoa</taxon>
        <taxon>Spiralia</taxon>
        <taxon>Lophotrochozoa</taxon>
        <taxon>Mollusca</taxon>
        <taxon>Bivalvia</taxon>
        <taxon>Autobranchia</taxon>
        <taxon>Pteriomorphia</taxon>
        <taxon>Ostreida</taxon>
        <taxon>Ostreoidea</taxon>
        <taxon>Ostreidae</taxon>
        <taxon>Magallana</taxon>
    </lineage>
</organism>
<proteinExistence type="inferred from homology"/>
<dbReference type="AlphaFoldDB" id="K1QPC7"/>
<dbReference type="GO" id="GO:0016020">
    <property type="term" value="C:membrane"/>
    <property type="evidence" value="ECO:0007669"/>
    <property type="project" value="UniProtKB-SubCell"/>
</dbReference>
<evidence type="ECO:0000256" key="4">
    <source>
        <dbReference type="ARBA" id="ARBA00022989"/>
    </source>
</evidence>
<dbReference type="InterPro" id="IPR007593">
    <property type="entry name" value="CD225/Dispanin_fam"/>
</dbReference>
<protein>
    <submittedName>
        <fullName evidence="6">Proline-rich transmembrane protein 1</fullName>
    </submittedName>
</protein>
<evidence type="ECO:0000256" key="3">
    <source>
        <dbReference type="ARBA" id="ARBA00022692"/>
    </source>
</evidence>
<dbReference type="EMBL" id="JH816019">
    <property type="protein sequence ID" value="EKC23371.1"/>
    <property type="molecule type" value="Genomic_DNA"/>
</dbReference>
<comment type="subcellular location">
    <subcellularLocation>
        <location evidence="1">Membrane</location>
    </subcellularLocation>
</comment>
<keyword evidence="4" id="KW-1133">Transmembrane helix</keyword>
<accession>K1QPC7</accession>
<dbReference type="PANTHER" id="PTHR14948:SF18">
    <property type="entry name" value="PROLINE RICH TRANSMEMBRANE PROTEIN 1B"/>
    <property type="match status" value="1"/>
</dbReference>
<dbReference type="KEGG" id="crg:105318290"/>
<evidence type="ECO:0000313" key="6">
    <source>
        <dbReference type="EMBL" id="EKC23371.1"/>
    </source>
</evidence>
<reference evidence="6" key="1">
    <citation type="journal article" date="2012" name="Nature">
        <title>The oyster genome reveals stress adaptation and complexity of shell formation.</title>
        <authorList>
            <person name="Zhang G."/>
            <person name="Fang X."/>
            <person name="Guo X."/>
            <person name="Li L."/>
            <person name="Luo R."/>
            <person name="Xu F."/>
            <person name="Yang P."/>
            <person name="Zhang L."/>
            <person name="Wang X."/>
            <person name="Qi H."/>
            <person name="Xiong Z."/>
            <person name="Que H."/>
            <person name="Xie Y."/>
            <person name="Holland P.W."/>
            <person name="Paps J."/>
            <person name="Zhu Y."/>
            <person name="Wu F."/>
            <person name="Chen Y."/>
            <person name="Wang J."/>
            <person name="Peng C."/>
            <person name="Meng J."/>
            <person name="Yang L."/>
            <person name="Liu J."/>
            <person name="Wen B."/>
            <person name="Zhang N."/>
            <person name="Huang Z."/>
            <person name="Zhu Q."/>
            <person name="Feng Y."/>
            <person name="Mount A."/>
            <person name="Hedgecock D."/>
            <person name="Xu Z."/>
            <person name="Liu Y."/>
            <person name="Domazet-Loso T."/>
            <person name="Du Y."/>
            <person name="Sun X."/>
            <person name="Zhang S."/>
            <person name="Liu B."/>
            <person name="Cheng P."/>
            <person name="Jiang X."/>
            <person name="Li J."/>
            <person name="Fan D."/>
            <person name="Wang W."/>
            <person name="Fu W."/>
            <person name="Wang T."/>
            <person name="Wang B."/>
            <person name="Zhang J."/>
            <person name="Peng Z."/>
            <person name="Li Y."/>
            <person name="Li N."/>
            <person name="Wang J."/>
            <person name="Chen M."/>
            <person name="He Y."/>
            <person name="Tan F."/>
            <person name="Song X."/>
            <person name="Zheng Q."/>
            <person name="Huang R."/>
            <person name="Yang H."/>
            <person name="Du X."/>
            <person name="Chen L."/>
            <person name="Yang M."/>
            <person name="Gaffney P.M."/>
            <person name="Wang S."/>
            <person name="Luo L."/>
            <person name="She Z."/>
            <person name="Ming Y."/>
            <person name="Huang W."/>
            <person name="Zhang S."/>
            <person name="Huang B."/>
            <person name="Zhang Y."/>
            <person name="Qu T."/>
            <person name="Ni P."/>
            <person name="Miao G."/>
            <person name="Wang J."/>
            <person name="Wang Q."/>
            <person name="Steinberg C.E."/>
            <person name="Wang H."/>
            <person name="Li N."/>
            <person name="Qian L."/>
            <person name="Zhang G."/>
            <person name="Li Y."/>
            <person name="Yang H."/>
            <person name="Liu X."/>
            <person name="Wang J."/>
            <person name="Yin Y."/>
            <person name="Wang J."/>
        </authorList>
    </citation>
    <scope>NUCLEOTIDE SEQUENCE [LARGE SCALE GENOMIC DNA]</scope>
    <source>
        <strain evidence="6">05x7-T-G4-1.051#20</strain>
    </source>
</reference>